<dbReference type="Gene3D" id="3.40.50.1240">
    <property type="entry name" value="Phosphoglycerate mutase-like"/>
    <property type="match status" value="1"/>
</dbReference>
<name>A0A4R6T423_9BACT</name>
<dbReference type="SUPFAM" id="SSF53254">
    <property type="entry name" value="Phosphoglycerate mutase-like"/>
    <property type="match status" value="1"/>
</dbReference>
<dbReference type="EMBL" id="SNYF01000007">
    <property type="protein sequence ID" value="TDQ16407.1"/>
    <property type="molecule type" value="Genomic_DNA"/>
</dbReference>
<dbReference type="CDD" id="cd07067">
    <property type="entry name" value="HP_PGM_like"/>
    <property type="match status" value="1"/>
</dbReference>
<dbReference type="RefSeq" id="WP_133556322.1">
    <property type="nucleotide sequence ID" value="NZ_SNYF01000007.1"/>
</dbReference>
<accession>A0A4R6T423</accession>
<dbReference type="Pfam" id="PF00300">
    <property type="entry name" value="His_Phos_1"/>
    <property type="match status" value="1"/>
</dbReference>
<dbReference type="AlphaFoldDB" id="A0A4R6T423"/>
<dbReference type="OrthoDB" id="9810154at2"/>
<sequence>MKKIILIRHGKSAWDQPFLSDHDRPLADRGLRDLPKMAKRLQKREIFPDLILSSSAVRAVETAKITAEALGIEEEKIVVIDKLYHASAHTILKYIKMQHDSINTLFVVGHNPGFNELIEYLGGKLDNLPTSGQFGFKVKSEHWADTDPKTTEFWFMDYPKKIH</sequence>
<keyword evidence="3" id="KW-1185">Reference proteome</keyword>
<dbReference type="PANTHER" id="PTHR47623">
    <property type="entry name" value="OS09G0287300 PROTEIN"/>
    <property type="match status" value="1"/>
</dbReference>
<dbReference type="InterPro" id="IPR013078">
    <property type="entry name" value="His_Pase_superF_clade-1"/>
</dbReference>
<dbReference type="PANTHER" id="PTHR47623:SF1">
    <property type="entry name" value="OS09G0287300 PROTEIN"/>
    <property type="match status" value="1"/>
</dbReference>
<comment type="caution">
    <text evidence="2">The sequence shown here is derived from an EMBL/GenBank/DDBJ whole genome shotgun (WGS) entry which is preliminary data.</text>
</comment>
<evidence type="ECO:0000256" key="1">
    <source>
        <dbReference type="PIRSR" id="PIRSR613078-2"/>
    </source>
</evidence>
<feature type="binding site" evidence="1">
    <location>
        <position position="58"/>
    </location>
    <ligand>
        <name>substrate</name>
    </ligand>
</feature>
<evidence type="ECO:0000313" key="2">
    <source>
        <dbReference type="EMBL" id="TDQ16407.1"/>
    </source>
</evidence>
<protein>
    <submittedName>
        <fullName evidence="2">Phosphohistidine phosphatase</fullName>
    </submittedName>
</protein>
<reference evidence="2 3" key="1">
    <citation type="submission" date="2019-03" db="EMBL/GenBank/DDBJ databases">
        <title>Genomic Encyclopedia of Type Strains, Phase III (KMG-III): the genomes of soil and plant-associated and newly described type strains.</title>
        <authorList>
            <person name="Whitman W."/>
        </authorList>
    </citation>
    <scope>NUCLEOTIDE SEQUENCE [LARGE SCALE GENOMIC DNA]</scope>
    <source>
        <strain evidence="2 3">CECT 8446</strain>
    </source>
</reference>
<organism evidence="2 3">
    <name type="scientific">Algoriphagus boseongensis</name>
    <dbReference type="NCBI Taxonomy" id="1442587"/>
    <lineage>
        <taxon>Bacteria</taxon>
        <taxon>Pseudomonadati</taxon>
        <taxon>Bacteroidota</taxon>
        <taxon>Cytophagia</taxon>
        <taxon>Cytophagales</taxon>
        <taxon>Cyclobacteriaceae</taxon>
        <taxon>Algoriphagus</taxon>
    </lineage>
</organism>
<dbReference type="SMART" id="SM00855">
    <property type="entry name" value="PGAM"/>
    <property type="match status" value="1"/>
</dbReference>
<gene>
    <name evidence="2" type="ORF">DFQ04_2525</name>
</gene>
<dbReference type="Proteomes" id="UP000294535">
    <property type="component" value="Unassembled WGS sequence"/>
</dbReference>
<dbReference type="InterPro" id="IPR029033">
    <property type="entry name" value="His_PPase_superfam"/>
</dbReference>
<evidence type="ECO:0000313" key="3">
    <source>
        <dbReference type="Proteomes" id="UP000294535"/>
    </source>
</evidence>
<proteinExistence type="predicted"/>